<protein>
    <submittedName>
        <fullName evidence="8">Uncharacterized protein</fullName>
    </submittedName>
</protein>
<dbReference type="InterPro" id="IPR011662">
    <property type="entry name" value="Secretin/TonB_short_N"/>
</dbReference>
<dbReference type="GO" id="GO:0019867">
    <property type="term" value="C:outer membrane"/>
    <property type="evidence" value="ECO:0007669"/>
    <property type="project" value="InterPro"/>
</dbReference>
<dbReference type="Gene3D" id="3.30.1370.130">
    <property type="match status" value="1"/>
</dbReference>
<dbReference type="InterPro" id="IPR005644">
    <property type="entry name" value="NolW-like"/>
</dbReference>
<keyword evidence="6" id="KW-0472">Membrane</keyword>
<accession>A0A7R8W4H9</accession>
<dbReference type="InterPro" id="IPR038591">
    <property type="entry name" value="NolW-like_sf"/>
</dbReference>
<dbReference type="Gene3D" id="2.60.40.3470">
    <property type="match status" value="1"/>
</dbReference>
<keyword evidence="7" id="KW-0998">Cell outer membrane</keyword>
<dbReference type="InterPro" id="IPR013355">
    <property type="entry name" value="Pilus_4_PilQ"/>
</dbReference>
<dbReference type="AlphaFoldDB" id="A0A7R8W4H9"/>
<reference evidence="8" key="1">
    <citation type="submission" date="2020-11" db="EMBL/GenBank/DDBJ databases">
        <authorList>
            <person name="Tran Van P."/>
        </authorList>
    </citation>
    <scope>NUCLEOTIDE SEQUENCE</scope>
</reference>
<organism evidence="8">
    <name type="scientific">Cyprideis torosa</name>
    <dbReference type="NCBI Taxonomy" id="163714"/>
    <lineage>
        <taxon>Eukaryota</taxon>
        <taxon>Metazoa</taxon>
        <taxon>Ecdysozoa</taxon>
        <taxon>Arthropoda</taxon>
        <taxon>Crustacea</taxon>
        <taxon>Oligostraca</taxon>
        <taxon>Ostracoda</taxon>
        <taxon>Podocopa</taxon>
        <taxon>Podocopida</taxon>
        <taxon>Cytherocopina</taxon>
        <taxon>Cytheroidea</taxon>
        <taxon>Cytherideidae</taxon>
        <taxon>Cyprideis</taxon>
    </lineage>
</organism>
<dbReference type="Pfam" id="PF03958">
    <property type="entry name" value="Secretin_N"/>
    <property type="match status" value="1"/>
</dbReference>
<dbReference type="InterPro" id="IPR004846">
    <property type="entry name" value="T2SS/T3SS_dom"/>
</dbReference>
<evidence type="ECO:0000313" key="8">
    <source>
        <dbReference type="EMBL" id="CAD7222037.1"/>
    </source>
</evidence>
<evidence type="ECO:0000256" key="6">
    <source>
        <dbReference type="ARBA" id="ARBA00023136"/>
    </source>
</evidence>
<dbReference type="Pfam" id="PF11741">
    <property type="entry name" value="AMIN"/>
    <property type="match status" value="2"/>
</dbReference>
<sequence length="687" mass="75592">MNLATAERAMAADPSVLQEVSHISLPGNQQQIELKMNGLAVQPRAFTIDNPARIALDFPGTQLGLEERMIPIGSGLVQSVTAVEAGGRTRVVINMASMVPYKTSVRGDSVLVTLQAGSSQSDSGRRNQSIESLARNQPAERVANDREVENVRFRRGPAGEGRIMFDLSKPGIPMDVKEEGGRVVITFPDTYIDKQFLKRLDVTDFGTPVQFIDTRYTAAGTRVVIQPTTSEFEQLAYQSDNLFTLELKPMPKEEIEKARKERFGYTGERLSLNFQDIEVRSVLQLLADFTELNIVVSDNVDGKLTLRLKNVPWDQALEIILKSKNLGKRTSGNVIMVAPAEEIAQRERIELESEQQKVDLAPIRTEFFQVNYADAEDFGSLLQSESGSILSERGKVTVDARTNTLLISETADKLDQIRALISRLDIPVRQVLIESRIVVATDDFNKELGFRMGVSRDTTGDNGNGFVTSGNSSGVVNLLNNDELGNERFNVNLPSSNVAGSIGLALAKLPFGSLLELELSAMQAEGTGEVVSSPRIITANQREAYIEQGVEIPYLEASSSGATSVSFRKAVLGLKVTPHITPDDRIIMDLTVNKDTVGELFGDGRNQIPSIDTREVNTQVLVDNGETVVLGGIYEQETVNQTTKVPFFGDLPFIGRLFKRTFTDDNKSELLVFVTPKIIRENTPMGY</sequence>
<dbReference type="Gene3D" id="3.30.1370.120">
    <property type="match status" value="1"/>
</dbReference>
<dbReference type="SMART" id="SM00965">
    <property type="entry name" value="STN"/>
    <property type="match status" value="1"/>
</dbReference>
<dbReference type="EMBL" id="OB660025">
    <property type="protein sequence ID" value="CAD7222037.1"/>
    <property type="molecule type" value="Genomic_DNA"/>
</dbReference>
<dbReference type="NCBIfam" id="TIGR02515">
    <property type="entry name" value="IV_pilus_PilQ"/>
    <property type="match status" value="1"/>
</dbReference>
<proteinExistence type="inferred from homology"/>
<dbReference type="InterPro" id="IPR001775">
    <property type="entry name" value="GspD/PilQ"/>
</dbReference>
<dbReference type="OrthoDB" id="8300551at2759"/>
<evidence type="ECO:0000256" key="4">
    <source>
        <dbReference type="ARBA" id="ARBA00022729"/>
    </source>
</evidence>
<evidence type="ECO:0000256" key="7">
    <source>
        <dbReference type="ARBA" id="ARBA00023237"/>
    </source>
</evidence>
<dbReference type="Pfam" id="PF07660">
    <property type="entry name" value="STN"/>
    <property type="match status" value="1"/>
</dbReference>
<dbReference type="GO" id="GO:0009306">
    <property type="term" value="P:protein secretion"/>
    <property type="evidence" value="ECO:0007669"/>
    <property type="project" value="InterPro"/>
</dbReference>
<gene>
    <name evidence="8" type="ORF">CTOB1V02_LOCUS56</name>
</gene>
<dbReference type="InterPro" id="IPR004845">
    <property type="entry name" value="T2SS_GspD_CS"/>
</dbReference>
<dbReference type="PANTHER" id="PTHR30604">
    <property type="entry name" value="PROTEIN TRANSPORT PROTEIN HOFQ"/>
    <property type="match status" value="1"/>
</dbReference>
<dbReference type="PRINTS" id="PR00811">
    <property type="entry name" value="BCTERIALGSPD"/>
</dbReference>
<dbReference type="InterPro" id="IPR021731">
    <property type="entry name" value="AMIN_dom"/>
</dbReference>
<comment type="similarity">
    <text evidence="2">Belongs to the bacterial secretin family. PilQ subfamily.</text>
</comment>
<dbReference type="PANTHER" id="PTHR30604:SF1">
    <property type="entry name" value="DNA UTILIZATION PROTEIN HOFQ"/>
    <property type="match status" value="1"/>
</dbReference>
<dbReference type="Pfam" id="PF00263">
    <property type="entry name" value="Secretin"/>
    <property type="match status" value="1"/>
</dbReference>
<evidence type="ECO:0000256" key="2">
    <source>
        <dbReference type="ARBA" id="ARBA00006304"/>
    </source>
</evidence>
<dbReference type="Gene3D" id="2.60.40.3500">
    <property type="match status" value="1"/>
</dbReference>
<keyword evidence="5" id="KW-0653">Protein transport</keyword>
<keyword evidence="4" id="KW-0732">Signal</keyword>
<evidence type="ECO:0000256" key="5">
    <source>
        <dbReference type="ARBA" id="ARBA00022927"/>
    </source>
</evidence>
<dbReference type="PROSITE" id="PS00875">
    <property type="entry name" value="T2SP_D"/>
    <property type="match status" value="1"/>
</dbReference>
<name>A0A7R8W4H9_9CRUS</name>
<evidence type="ECO:0000256" key="1">
    <source>
        <dbReference type="ARBA" id="ARBA00004442"/>
    </source>
</evidence>
<dbReference type="InterPro" id="IPR051808">
    <property type="entry name" value="Type_IV_pilus_biogenesis"/>
</dbReference>
<evidence type="ECO:0000256" key="3">
    <source>
        <dbReference type="ARBA" id="ARBA00022448"/>
    </source>
</evidence>
<comment type="subcellular location">
    <subcellularLocation>
        <location evidence="1">Cell outer membrane</location>
    </subcellularLocation>
</comment>
<keyword evidence="3" id="KW-0813">Transport</keyword>